<evidence type="ECO:0000313" key="2">
    <source>
        <dbReference type="Proteomes" id="UP001163046"/>
    </source>
</evidence>
<organism evidence="1 2">
    <name type="scientific">Desmophyllum pertusum</name>
    <dbReference type="NCBI Taxonomy" id="174260"/>
    <lineage>
        <taxon>Eukaryota</taxon>
        <taxon>Metazoa</taxon>
        <taxon>Cnidaria</taxon>
        <taxon>Anthozoa</taxon>
        <taxon>Hexacorallia</taxon>
        <taxon>Scleractinia</taxon>
        <taxon>Caryophylliina</taxon>
        <taxon>Caryophylliidae</taxon>
        <taxon>Desmophyllum</taxon>
    </lineage>
</organism>
<proteinExistence type="predicted"/>
<reference evidence="1" key="1">
    <citation type="submission" date="2023-01" db="EMBL/GenBank/DDBJ databases">
        <title>Genome assembly of the deep-sea coral Lophelia pertusa.</title>
        <authorList>
            <person name="Herrera S."/>
            <person name="Cordes E."/>
        </authorList>
    </citation>
    <scope>NUCLEOTIDE SEQUENCE</scope>
    <source>
        <strain evidence="1">USNM1676648</strain>
        <tissue evidence="1">Polyp</tissue>
    </source>
</reference>
<dbReference type="Proteomes" id="UP001163046">
    <property type="component" value="Unassembled WGS sequence"/>
</dbReference>
<gene>
    <name evidence="1" type="ORF">OS493_005894</name>
</gene>
<name>A0A9W9YFR3_9CNID</name>
<dbReference type="PANTHER" id="PTHR46844">
    <property type="entry name" value="SLR5058 PROTEIN"/>
    <property type="match status" value="1"/>
</dbReference>
<dbReference type="PANTHER" id="PTHR46844:SF1">
    <property type="entry name" value="SLR5058 PROTEIN"/>
    <property type="match status" value="1"/>
</dbReference>
<dbReference type="AlphaFoldDB" id="A0A9W9YFR3"/>
<protein>
    <submittedName>
        <fullName evidence="1">Uncharacterized protein</fullName>
    </submittedName>
</protein>
<dbReference type="EMBL" id="MU827779">
    <property type="protein sequence ID" value="KAJ7339496.1"/>
    <property type="molecule type" value="Genomic_DNA"/>
</dbReference>
<dbReference type="OrthoDB" id="5988910at2759"/>
<comment type="caution">
    <text evidence="1">The sequence shown here is derived from an EMBL/GenBank/DDBJ whole genome shotgun (WGS) entry which is preliminary data.</text>
</comment>
<evidence type="ECO:0000313" key="1">
    <source>
        <dbReference type="EMBL" id="KAJ7339496.1"/>
    </source>
</evidence>
<sequence>MLTARHEAGMEVRRYCDTLLEIVGYTSEDADSYIKKYFSNHEDPSLADKLIEQLDPVDRTRESGRRDGDGAQLRGLTANPLNTALLCLVCEDTKGNLPSTEPSCITNLFHVL</sequence>
<accession>A0A9W9YFR3</accession>
<keyword evidence="2" id="KW-1185">Reference proteome</keyword>